<dbReference type="RefSeq" id="WP_148816214.1">
    <property type="nucleotide sequence ID" value="NZ_CP043046.1"/>
</dbReference>
<proteinExistence type="predicted"/>
<dbReference type="Gene3D" id="2.120.10.30">
    <property type="entry name" value="TolB, C-terminal domain"/>
    <property type="match status" value="1"/>
</dbReference>
<dbReference type="EMBL" id="CP043046">
    <property type="protein sequence ID" value="QEI07167.1"/>
    <property type="molecule type" value="Genomic_DNA"/>
</dbReference>
<sequence length="116" mass="11771">MIHIALAAGVVSITSAAVTGVEARADTVPASLALSAQKPVRIHENLASPVGMAYDAQGNLYVANWSAGTVLRFTSTGQQSVFADGFSSPVGLALAPDGSLTVATWGANAAFSIRLK</sequence>
<gene>
    <name evidence="1" type="ORF">FXN63_15955</name>
</gene>
<evidence type="ECO:0008006" key="3">
    <source>
        <dbReference type="Google" id="ProtNLM"/>
    </source>
</evidence>
<accession>A0A5C0B3L3</accession>
<dbReference type="Proteomes" id="UP000325161">
    <property type="component" value="Chromosome"/>
</dbReference>
<evidence type="ECO:0000313" key="1">
    <source>
        <dbReference type="EMBL" id="QEI07167.1"/>
    </source>
</evidence>
<dbReference type="InterPro" id="IPR011042">
    <property type="entry name" value="6-blade_b-propeller_TolB-like"/>
</dbReference>
<reference evidence="1 2" key="1">
    <citation type="submission" date="2019-08" db="EMBL/GenBank/DDBJ databases">
        <title>Amphibian skin-associated Pigmentiphaga: genome sequence and occurrence across geography and hosts.</title>
        <authorList>
            <person name="Bletz M.C."/>
            <person name="Bunk B."/>
            <person name="Sproeer C."/>
            <person name="Biwer P."/>
            <person name="Reiter S."/>
            <person name="Rabemananjara F.C.E."/>
            <person name="Schulz S."/>
            <person name="Overmann J."/>
            <person name="Vences M."/>
        </authorList>
    </citation>
    <scope>NUCLEOTIDE SEQUENCE [LARGE SCALE GENOMIC DNA]</scope>
    <source>
        <strain evidence="1 2">Mada1488</strain>
    </source>
</reference>
<evidence type="ECO:0000313" key="2">
    <source>
        <dbReference type="Proteomes" id="UP000325161"/>
    </source>
</evidence>
<dbReference type="KEGG" id="pacr:FXN63_15955"/>
<keyword evidence="2" id="KW-1185">Reference proteome</keyword>
<protein>
    <recommendedName>
        <fullName evidence="3">SMP-30/Gluconolactonase/LRE-like region domain-containing protein</fullName>
    </recommendedName>
</protein>
<dbReference type="OrthoDB" id="9762443at2"/>
<name>A0A5C0B3L3_9BURK</name>
<organism evidence="1 2">
    <name type="scientific">Pigmentiphaga aceris</name>
    <dbReference type="NCBI Taxonomy" id="1940612"/>
    <lineage>
        <taxon>Bacteria</taxon>
        <taxon>Pseudomonadati</taxon>
        <taxon>Pseudomonadota</taxon>
        <taxon>Betaproteobacteria</taxon>
        <taxon>Burkholderiales</taxon>
        <taxon>Alcaligenaceae</taxon>
        <taxon>Pigmentiphaga</taxon>
    </lineage>
</organism>
<dbReference type="SUPFAM" id="SSF101898">
    <property type="entry name" value="NHL repeat"/>
    <property type="match status" value="1"/>
</dbReference>
<dbReference type="AlphaFoldDB" id="A0A5C0B3L3"/>